<feature type="domain" description="C2H2-type" evidence="8">
    <location>
        <begin position="42"/>
        <end position="65"/>
    </location>
</feature>
<proteinExistence type="predicted"/>
<evidence type="ECO:0000256" key="4">
    <source>
        <dbReference type="ARBA" id="ARBA00022833"/>
    </source>
</evidence>
<protein>
    <submittedName>
        <fullName evidence="9">C2H2-type domain-containing protein</fullName>
    </submittedName>
</protein>
<keyword evidence="4" id="KW-0862">Zinc</keyword>
<feature type="region of interest" description="Disordered" evidence="7">
    <location>
        <begin position="116"/>
        <end position="137"/>
    </location>
</feature>
<dbReference type="InterPro" id="IPR013087">
    <property type="entry name" value="Znf_C2H2_type"/>
</dbReference>
<name>A0ABR2UNV5_9PEZI</name>
<keyword evidence="5" id="KW-0539">Nucleus</keyword>
<feature type="compositionally biased region" description="Pro residues" evidence="7">
    <location>
        <begin position="185"/>
        <end position="211"/>
    </location>
</feature>
<evidence type="ECO:0000256" key="6">
    <source>
        <dbReference type="PROSITE-ProRule" id="PRU00042"/>
    </source>
</evidence>
<dbReference type="EMBL" id="JARVKF010000407">
    <property type="protein sequence ID" value="KAK9416320.1"/>
    <property type="molecule type" value="Genomic_DNA"/>
</dbReference>
<dbReference type="InterPro" id="IPR036236">
    <property type="entry name" value="Znf_C2H2_sf"/>
</dbReference>
<feature type="compositionally biased region" description="Basic and acidic residues" evidence="7">
    <location>
        <begin position="294"/>
        <end position="312"/>
    </location>
</feature>
<sequence>MGKKKRKQPNVEELLARPWCYYCERDFEDLKLLISHQKAKHFKCDRCGRRLNTAGGLSVHMNQVHKETLSLVENALPNRQGLEVEIFGMEGIPEDVVQQHNQRLIQNFYQEQADRFAATGNPPPGQGGKEGPAKKIKIETPEEIKKRLAEHRARVAAQKANGGVGNPTPPAGLPDGQSPGQNNSPFPPPGGQFPQGFPPQGVPGFSPPPQYPQGGFNYPPGNLPSRPGSGLPAPPGLPPRPGQPGYASTVDELVSGAARQGDDIDQLIRMAEAGIKPPRKPDSATPTAPEPAPAEEKKSKKDKDKNVKMVYDDEISPEERLALMPKYAYVPNAAA</sequence>
<feature type="region of interest" description="Disordered" evidence="7">
    <location>
        <begin position="158"/>
        <end position="312"/>
    </location>
</feature>
<keyword evidence="10" id="KW-1185">Reference proteome</keyword>
<organism evidence="9 10">
    <name type="scientific">Seiridium unicorne</name>
    <dbReference type="NCBI Taxonomy" id="138068"/>
    <lineage>
        <taxon>Eukaryota</taxon>
        <taxon>Fungi</taxon>
        <taxon>Dikarya</taxon>
        <taxon>Ascomycota</taxon>
        <taxon>Pezizomycotina</taxon>
        <taxon>Sordariomycetes</taxon>
        <taxon>Xylariomycetidae</taxon>
        <taxon>Amphisphaeriales</taxon>
        <taxon>Sporocadaceae</taxon>
        <taxon>Seiridium</taxon>
    </lineage>
</organism>
<dbReference type="Gene3D" id="3.30.160.60">
    <property type="entry name" value="Classic Zinc Finger"/>
    <property type="match status" value="1"/>
</dbReference>
<keyword evidence="2" id="KW-0479">Metal-binding</keyword>
<dbReference type="PROSITE" id="PS50157">
    <property type="entry name" value="ZINC_FINGER_C2H2_2"/>
    <property type="match status" value="1"/>
</dbReference>
<evidence type="ECO:0000256" key="7">
    <source>
        <dbReference type="SAM" id="MobiDB-lite"/>
    </source>
</evidence>
<comment type="caution">
    <text evidence="9">The sequence shown here is derived from an EMBL/GenBank/DDBJ whole genome shotgun (WGS) entry which is preliminary data.</text>
</comment>
<reference evidence="9 10" key="1">
    <citation type="journal article" date="2024" name="J. Plant Pathol.">
        <title>Sequence and assembly of the genome of Seiridium unicorne, isolate CBS 538.82, causal agent of cypress canker disease.</title>
        <authorList>
            <person name="Scali E."/>
            <person name="Rocca G.D."/>
            <person name="Danti R."/>
            <person name="Garbelotto M."/>
            <person name="Barberini S."/>
            <person name="Baroncelli R."/>
            <person name="Emiliani G."/>
        </authorList>
    </citation>
    <scope>NUCLEOTIDE SEQUENCE [LARGE SCALE GENOMIC DNA]</scope>
    <source>
        <strain evidence="9 10">BM-138-508</strain>
    </source>
</reference>
<evidence type="ECO:0000256" key="1">
    <source>
        <dbReference type="ARBA" id="ARBA00004123"/>
    </source>
</evidence>
<dbReference type="PANTHER" id="PTHR23215:SF0">
    <property type="entry name" value="BUB3-INTERACTING AND GLEBS MOTIF-CONTAINING PROTEIN ZNF207"/>
    <property type="match status" value="1"/>
</dbReference>
<dbReference type="CDD" id="cd20908">
    <property type="entry name" value="SUF4-like"/>
    <property type="match status" value="1"/>
</dbReference>
<evidence type="ECO:0000256" key="2">
    <source>
        <dbReference type="ARBA" id="ARBA00022723"/>
    </source>
</evidence>
<evidence type="ECO:0000313" key="10">
    <source>
        <dbReference type="Proteomes" id="UP001408356"/>
    </source>
</evidence>
<evidence type="ECO:0000256" key="3">
    <source>
        <dbReference type="ARBA" id="ARBA00022771"/>
    </source>
</evidence>
<evidence type="ECO:0000259" key="8">
    <source>
        <dbReference type="PROSITE" id="PS50157"/>
    </source>
</evidence>
<dbReference type="SUPFAM" id="SSF57667">
    <property type="entry name" value="beta-beta-alpha zinc fingers"/>
    <property type="match status" value="1"/>
</dbReference>
<evidence type="ECO:0000313" key="9">
    <source>
        <dbReference type="EMBL" id="KAK9416320.1"/>
    </source>
</evidence>
<keyword evidence="3 6" id="KW-0863">Zinc-finger</keyword>
<accession>A0ABR2UNV5</accession>
<dbReference type="PANTHER" id="PTHR23215">
    <property type="entry name" value="ZINC FINGER PROTEIN 207"/>
    <property type="match status" value="1"/>
</dbReference>
<dbReference type="SMART" id="SM00355">
    <property type="entry name" value="ZnF_C2H2"/>
    <property type="match status" value="2"/>
</dbReference>
<evidence type="ECO:0000256" key="5">
    <source>
        <dbReference type="ARBA" id="ARBA00023242"/>
    </source>
</evidence>
<feature type="compositionally biased region" description="Pro residues" evidence="7">
    <location>
        <begin position="232"/>
        <end position="242"/>
    </location>
</feature>
<dbReference type="Pfam" id="PF00096">
    <property type="entry name" value="zf-C2H2"/>
    <property type="match status" value="1"/>
</dbReference>
<comment type="subcellular location">
    <subcellularLocation>
        <location evidence="1">Nucleus</location>
    </subcellularLocation>
</comment>
<dbReference type="Proteomes" id="UP001408356">
    <property type="component" value="Unassembled WGS sequence"/>
</dbReference>
<dbReference type="PROSITE" id="PS00028">
    <property type="entry name" value="ZINC_FINGER_C2H2_1"/>
    <property type="match status" value="1"/>
</dbReference>
<gene>
    <name evidence="9" type="ORF">SUNI508_01737</name>
</gene>